<protein>
    <recommendedName>
        <fullName evidence="3">Nucleotidyl transferase AbiEii/AbiGii toxin family protein</fullName>
    </recommendedName>
</protein>
<comment type="caution">
    <text evidence="1">The sequence shown here is derived from an EMBL/GenBank/DDBJ whole genome shotgun (WGS) entry which is preliminary data.</text>
</comment>
<dbReference type="EMBL" id="BOMI01000147">
    <property type="protein sequence ID" value="GID78578.1"/>
    <property type="molecule type" value="Genomic_DNA"/>
</dbReference>
<accession>A0ABQ3YEY9</accession>
<evidence type="ECO:0008006" key="3">
    <source>
        <dbReference type="Google" id="ProtNLM"/>
    </source>
</evidence>
<dbReference type="Proteomes" id="UP000609879">
    <property type="component" value="Unassembled WGS sequence"/>
</dbReference>
<keyword evidence="2" id="KW-1185">Reference proteome</keyword>
<dbReference type="InterPro" id="IPR014942">
    <property type="entry name" value="AbiEii"/>
</dbReference>
<evidence type="ECO:0000313" key="2">
    <source>
        <dbReference type="Proteomes" id="UP000609879"/>
    </source>
</evidence>
<organism evidence="1 2">
    <name type="scientific">Paractinoplanes deccanensis</name>
    <dbReference type="NCBI Taxonomy" id="113561"/>
    <lineage>
        <taxon>Bacteria</taxon>
        <taxon>Bacillati</taxon>
        <taxon>Actinomycetota</taxon>
        <taxon>Actinomycetes</taxon>
        <taxon>Micromonosporales</taxon>
        <taxon>Micromonosporaceae</taxon>
        <taxon>Paractinoplanes</taxon>
    </lineage>
</organism>
<gene>
    <name evidence="1" type="ORF">Ade02nite_72190</name>
</gene>
<proteinExistence type="predicted"/>
<dbReference type="RefSeq" id="WP_203773637.1">
    <property type="nucleotide sequence ID" value="NZ_BAAABO010000027.1"/>
</dbReference>
<name>A0ABQ3YEY9_9ACTN</name>
<dbReference type="Pfam" id="PF08843">
    <property type="entry name" value="AbiEii"/>
    <property type="match status" value="1"/>
</dbReference>
<reference evidence="1 2" key="1">
    <citation type="submission" date="2021-01" db="EMBL/GenBank/DDBJ databases">
        <title>Whole genome shotgun sequence of Actinoplanes deccanensis NBRC 13994.</title>
        <authorList>
            <person name="Komaki H."/>
            <person name="Tamura T."/>
        </authorList>
    </citation>
    <scope>NUCLEOTIDE SEQUENCE [LARGE SCALE GENOMIC DNA]</scope>
    <source>
        <strain evidence="1 2">NBRC 13994</strain>
    </source>
</reference>
<sequence length="218" mass="23875">MDPRHTRITQIALEVAAGYGFALAGGYAVSAHGMGQRLSGDVDLFTDWQRRGDFSSAVETVIAALDAHGYTVRAVIRNDTFARLLLADRSRPGSEPEKLELSADWRAHEPVQLSIGPVLHPDDAVANKMCALFGHAETRDVLDVDAAVQSGRYTRERLLELAARADDGFDPVIFADALGALRQITDADFDLYGITPEQLAAVRTRFAEWRSELRGARP</sequence>
<evidence type="ECO:0000313" key="1">
    <source>
        <dbReference type="EMBL" id="GID78578.1"/>
    </source>
</evidence>